<protein>
    <recommendedName>
        <fullName evidence="4">Secreted protein</fullName>
    </recommendedName>
</protein>
<accession>A0A8J2LHG8</accession>
<dbReference type="AlphaFoldDB" id="A0A8J2LHG8"/>
<keyword evidence="3" id="KW-1185">Reference proteome</keyword>
<evidence type="ECO:0000256" key="1">
    <source>
        <dbReference type="SAM" id="SignalP"/>
    </source>
</evidence>
<organism evidence="2 3">
    <name type="scientific">Allacma fusca</name>
    <dbReference type="NCBI Taxonomy" id="39272"/>
    <lineage>
        <taxon>Eukaryota</taxon>
        <taxon>Metazoa</taxon>
        <taxon>Ecdysozoa</taxon>
        <taxon>Arthropoda</taxon>
        <taxon>Hexapoda</taxon>
        <taxon>Collembola</taxon>
        <taxon>Symphypleona</taxon>
        <taxon>Sminthuridae</taxon>
        <taxon>Allacma</taxon>
    </lineage>
</organism>
<comment type="caution">
    <text evidence="2">The sequence shown here is derived from an EMBL/GenBank/DDBJ whole genome shotgun (WGS) entry which is preliminary data.</text>
</comment>
<sequence>MLNRIFPFLLLVISTAAVAGNVKQILLWVAKVMDDISESKTGTHCAETSFLSMKLRTDRCLKKLFVPSRFAIGYHGGKMMSLLYPRSNNFLDRRKSH</sequence>
<proteinExistence type="predicted"/>
<evidence type="ECO:0000313" key="3">
    <source>
        <dbReference type="Proteomes" id="UP000708208"/>
    </source>
</evidence>
<evidence type="ECO:0008006" key="4">
    <source>
        <dbReference type="Google" id="ProtNLM"/>
    </source>
</evidence>
<gene>
    <name evidence="2" type="ORF">AFUS01_LOCUS42244</name>
</gene>
<reference evidence="2" key="1">
    <citation type="submission" date="2021-06" db="EMBL/GenBank/DDBJ databases">
        <authorList>
            <person name="Hodson N. C."/>
            <person name="Mongue J. A."/>
            <person name="Jaron S. K."/>
        </authorList>
    </citation>
    <scope>NUCLEOTIDE SEQUENCE</scope>
</reference>
<evidence type="ECO:0000313" key="2">
    <source>
        <dbReference type="EMBL" id="CAG7832564.1"/>
    </source>
</evidence>
<feature type="signal peptide" evidence="1">
    <location>
        <begin position="1"/>
        <end position="19"/>
    </location>
</feature>
<name>A0A8J2LHG8_9HEXA</name>
<keyword evidence="1" id="KW-0732">Signal</keyword>
<feature type="chain" id="PRO_5035185331" description="Secreted protein" evidence="1">
    <location>
        <begin position="20"/>
        <end position="97"/>
    </location>
</feature>
<dbReference type="Proteomes" id="UP000708208">
    <property type="component" value="Unassembled WGS sequence"/>
</dbReference>
<dbReference type="EMBL" id="CAJVCH010565742">
    <property type="protein sequence ID" value="CAG7832564.1"/>
    <property type="molecule type" value="Genomic_DNA"/>
</dbReference>